<protein>
    <submittedName>
        <fullName evidence="9">Spore germination protein KB</fullName>
    </submittedName>
</protein>
<proteinExistence type="inferred from homology"/>
<reference evidence="9 10" key="1">
    <citation type="submission" date="2018-06" db="EMBL/GenBank/DDBJ databases">
        <title>Freshwater and sediment microbial communities from various areas in North America, analyzing microbe dynamics in response to fracking.</title>
        <authorList>
            <person name="Lamendella R."/>
        </authorList>
    </citation>
    <scope>NUCLEOTIDE SEQUENCE [LARGE SCALE GENOMIC DNA]</scope>
    <source>
        <strain evidence="9 10">97B</strain>
    </source>
</reference>
<dbReference type="PANTHER" id="PTHR34975">
    <property type="entry name" value="SPORE GERMINATION PROTEIN A2"/>
    <property type="match status" value="1"/>
</dbReference>
<dbReference type="GO" id="GO:0016020">
    <property type="term" value="C:membrane"/>
    <property type="evidence" value="ECO:0007669"/>
    <property type="project" value="UniProtKB-SubCell"/>
</dbReference>
<dbReference type="InterPro" id="IPR004761">
    <property type="entry name" value="Spore_GerAB"/>
</dbReference>
<comment type="caution">
    <text evidence="9">The sequence shown here is derived from an EMBL/GenBank/DDBJ whole genome shotgun (WGS) entry which is preliminary data.</text>
</comment>
<feature type="transmembrane region" description="Helical" evidence="8">
    <location>
        <begin position="350"/>
        <end position="370"/>
    </location>
</feature>
<feature type="transmembrane region" description="Helical" evidence="8">
    <location>
        <begin position="151"/>
        <end position="169"/>
    </location>
</feature>
<dbReference type="Proteomes" id="UP000252118">
    <property type="component" value="Unassembled WGS sequence"/>
</dbReference>
<dbReference type="RefSeq" id="WP_113967708.1">
    <property type="nucleotide sequence ID" value="NZ_QNRJ01000001.1"/>
</dbReference>
<keyword evidence="6 8" id="KW-1133">Transmembrane helix</keyword>
<dbReference type="Gene3D" id="1.20.1740.10">
    <property type="entry name" value="Amino acid/polyamine transporter I"/>
    <property type="match status" value="1"/>
</dbReference>
<feature type="transmembrane region" description="Helical" evidence="8">
    <location>
        <begin position="313"/>
        <end position="330"/>
    </location>
</feature>
<feature type="transmembrane region" description="Helical" evidence="8">
    <location>
        <begin position="278"/>
        <end position="301"/>
    </location>
</feature>
<evidence type="ECO:0000256" key="7">
    <source>
        <dbReference type="ARBA" id="ARBA00023136"/>
    </source>
</evidence>
<accession>A0A366EZI0</accession>
<dbReference type="GO" id="GO:0009847">
    <property type="term" value="P:spore germination"/>
    <property type="evidence" value="ECO:0007669"/>
    <property type="project" value="InterPro"/>
</dbReference>
<evidence type="ECO:0000256" key="2">
    <source>
        <dbReference type="ARBA" id="ARBA00007998"/>
    </source>
</evidence>
<keyword evidence="5 8" id="KW-0812">Transmembrane</keyword>
<feature type="transmembrane region" description="Helical" evidence="8">
    <location>
        <begin position="226"/>
        <end position="247"/>
    </location>
</feature>
<evidence type="ECO:0000256" key="4">
    <source>
        <dbReference type="ARBA" id="ARBA00022544"/>
    </source>
</evidence>
<evidence type="ECO:0000313" key="10">
    <source>
        <dbReference type="Proteomes" id="UP000252118"/>
    </source>
</evidence>
<dbReference type="EMBL" id="QNRJ01000001">
    <property type="protein sequence ID" value="RBP07803.1"/>
    <property type="molecule type" value="Genomic_DNA"/>
</dbReference>
<dbReference type="NCBIfam" id="TIGR00912">
    <property type="entry name" value="2A0309"/>
    <property type="match status" value="1"/>
</dbReference>
<keyword evidence="3" id="KW-0813">Transport</keyword>
<evidence type="ECO:0000256" key="1">
    <source>
        <dbReference type="ARBA" id="ARBA00004141"/>
    </source>
</evidence>
<evidence type="ECO:0000256" key="3">
    <source>
        <dbReference type="ARBA" id="ARBA00022448"/>
    </source>
</evidence>
<keyword evidence="4" id="KW-0309">Germination</keyword>
<comment type="subcellular location">
    <subcellularLocation>
        <location evidence="1">Membrane</location>
        <topology evidence="1">Multi-pass membrane protein</topology>
    </subcellularLocation>
</comment>
<dbReference type="Pfam" id="PF03845">
    <property type="entry name" value="Spore_permease"/>
    <property type="match status" value="1"/>
</dbReference>
<feature type="transmembrane region" description="Helical" evidence="8">
    <location>
        <begin position="122"/>
        <end position="139"/>
    </location>
</feature>
<feature type="transmembrane region" description="Helical" evidence="8">
    <location>
        <begin position="44"/>
        <end position="65"/>
    </location>
</feature>
<dbReference type="OrthoDB" id="1891864at2"/>
<evidence type="ECO:0000256" key="8">
    <source>
        <dbReference type="SAM" id="Phobius"/>
    </source>
</evidence>
<evidence type="ECO:0000256" key="6">
    <source>
        <dbReference type="ARBA" id="ARBA00022989"/>
    </source>
</evidence>
<sequence length="377" mass="43047">MGVREGYLITTYKINSTQLFVLIFLFELGSSIIVGLGFDANQDAWLVILLAMIGGIILFLLYQSLFKQYPNLLLTEYVEKIVGKYPGKIIAFMYILYFFYIAGRVLRDFGDLLITTTLSQTPLMVINLLMVLLVVYSYYLGIEVIARTGNIFFIILTILASLFFIFVFIDRLPQMEHLQPVLEKGWLPVLKTAFPLTLTFPFGELIVFTMIFPFLNRKEKLLKTGLFAVIFSGTVLIVTMGVILSILGPTIGKNTEFPLMEAIEKVNIAEIIQRLDPIALGIFIIGVYFKITLFFFAGMYGFERLFRIKKQKFFLLLTGTALLASSVFMAEGFTQHLQVGLKVVPLYVHMPFQVYIPILLFLIMVVKRLFKKRSRSL</sequence>
<feature type="transmembrane region" description="Helical" evidence="8">
    <location>
        <begin position="85"/>
        <end position="102"/>
    </location>
</feature>
<name>A0A366EZI0_9BACI</name>
<evidence type="ECO:0000256" key="5">
    <source>
        <dbReference type="ARBA" id="ARBA00022692"/>
    </source>
</evidence>
<dbReference type="AlphaFoldDB" id="A0A366EZI0"/>
<feature type="transmembrane region" description="Helical" evidence="8">
    <location>
        <begin position="189"/>
        <end position="214"/>
    </location>
</feature>
<keyword evidence="7 8" id="KW-0472">Membrane</keyword>
<comment type="similarity">
    <text evidence="2">Belongs to the amino acid-polyamine-organocation (APC) superfamily. Spore germination protein (SGP) (TC 2.A.3.9) family.</text>
</comment>
<evidence type="ECO:0000313" key="9">
    <source>
        <dbReference type="EMBL" id="RBP07803.1"/>
    </source>
</evidence>
<gene>
    <name evidence="9" type="ORF">DET59_101170</name>
</gene>
<feature type="transmembrane region" description="Helical" evidence="8">
    <location>
        <begin position="20"/>
        <end position="38"/>
    </location>
</feature>
<organism evidence="9 10">
    <name type="scientific">Rossellomorea aquimaris</name>
    <dbReference type="NCBI Taxonomy" id="189382"/>
    <lineage>
        <taxon>Bacteria</taxon>
        <taxon>Bacillati</taxon>
        <taxon>Bacillota</taxon>
        <taxon>Bacilli</taxon>
        <taxon>Bacillales</taxon>
        <taxon>Bacillaceae</taxon>
        <taxon>Rossellomorea</taxon>
    </lineage>
</organism>
<dbReference type="PANTHER" id="PTHR34975:SF2">
    <property type="entry name" value="SPORE GERMINATION PROTEIN A2"/>
    <property type="match status" value="1"/>
</dbReference>